<protein>
    <submittedName>
        <fullName evidence="2">PilX N-terminal domain-containing pilus assembly protein</fullName>
    </submittedName>
</protein>
<dbReference type="Pfam" id="PF14341">
    <property type="entry name" value="PilX_N"/>
    <property type="match status" value="1"/>
</dbReference>
<keyword evidence="3" id="KW-1185">Reference proteome</keyword>
<organism evidence="2 3">
    <name type="scientific">Denitrificimonas caeni</name>
    <dbReference type="NCBI Taxonomy" id="521720"/>
    <lineage>
        <taxon>Bacteria</taxon>
        <taxon>Pseudomonadati</taxon>
        <taxon>Pseudomonadota</taxon>
        <taxon>Gammaproteobacteria</taxon>
        <taxon>Pseudomonadales</taxon>
        <taxon>Pseudomonadaceae</taxon>
        <taxon>Denitrificimonas</taxon>
    </lineage>
</organism>
<reference evidence="2 3" key="1">
    <citation type="submission" date="2022-12" db="EMBL/GenBank/DDBJ databases">
        <title>Coexistence and Characterization of a Novel Tigecycline Resistance gene tet(X) variant and blaNDM-1 in a Pseudomonas caeni Isolate of Chicken Origin.</title>
        <authorList>
            <person name="Lu X."/>
            <person name="Zhang L."/>
            <person name="Li R."/>
            <person name="Wang Z."/>
        </authorList>
    </citation>
    <scope>NUCLEOTIDE SEQUENCE [LARGE SCALE GENOMIC DNA]</scope>
    <source>
        <strain evidence="2 3">CE14</strain>
    </source>
</reference>
<evidence type="ECO:0000313" key="3">
    <source>
        <dbReference type="Proteomes" id="UP001212189"/>
    </source>
</evidence>
<name>A0AAE9VNS7_9GAMM</name>
<dbReference type="EMBL" id="CP114976">
    <property type="protein sequence ID" value="WBE24737.1"/>
    <property type="molecule type" value="Genomic_DNA"/>
</dbReference>
<accession>A0AAE9VNS7</accession>
<dbReference type="InterPro" id="IPR025746">
    <property type="entry name" value="PilX_N_dom"/>
</dbReference>
<dbReference type="AlphaFoldDB" id="A0AAE9VNS7"/>
<dbReference type="Proteomes" id="UP001212189">
    <property type="component" value="Chromosome"/>
</dbReference>
<sequence>MVNNKQKGASLFVALIMLVVLTILAVSSMRGVVLESRITGSMVLDSKLFNQAETTLSDIENRIDLLQAPMQSCTNNNNDSICIENTLLNTVIAPDFDYLVKPYATELIDFTGPKIEKLKSSWYAIPAPAGETEGESLNPEYGQTLRGIGTFMYEVTVKSNMEDNVNENIYIRTVYSKEFGG</sequence>
<feature type="domain" description="Type 4 fimbrial biogenesis protein PilX N-terminal" evidence="1">
    <location>
        <begin position="7"/>
        <end position="54"/>
    </location>
</feature>
<dbReference type="RefSeq" id="WP_269817681.1">
    <property type="nucleotide sequence ID" value="NZ_CP114976.1"/>
</dbReference>
<gene>
    <name evidence="2" type="ORF">O6P33_10225</name>
</gene>
<evidence type="ECO:0000259" key="1">
    <source>
        <dbReference type="Pfam" id="PF14341"/>
    </source>
</evidence>
<proteinExistence type="predicted"/>
<evidence type="ECO:0000313" key="2">
    <source>
        <dbReference type="EMBL" id="WBE24737.1"/>
    </source>
</evidence>
<dbReference type="KEGG" id="dce:O6P33_10225"/>